<dbReference type="InterPro" id="IPR004360">
    <property type="entry name" value="Glyas_Fos-R_dOase_dom"/>
</dbReference>
<comment type="caution">
    <text evidence="2">The sequence shown here is derived from an EMBL/GenBank/DDBJ whole genome shotgun (WGS) entry which is preliminary data.</text>
</comment>
<dbReference type="EMBL" id="JBHSFN010000009">
    <property type="protein sequence ID" value="MFC4587633.1"/>
    <property type="molecule type" value="Genomic_DNA"/>
</dbReference>
<feature type="domain" description="VOC" evidence="1">
    <location>
        <begin position="1"/>
        <end position="120"/>
    </location>
</feature>
<evidence type="ECO:0000313" key="2">
    <source>
        <dbReference type="EMBL" id="MFC4587633.1"/>
    </source>
</evidence>
<sequence>MFEHVKAFSGFSVDDIPKAKEFYGTTLGLRVSEDHGMLTLHIAGGRDTLVYPKHDHTPATFTILNFPVDAIEPAVERLLAAGITFEAYDGVDDKGIFRRGGPNIAWFKDPAGNILSVIETN</sequence>
<proteinExistence type="predicted"/>
<dbReference type="InterPro" id="IPR029068">
    <property type="entry name" value="Glyas_Bleomycin-R_OHBP_Dase"/>
</dbReference>
<protein>
    <submittedName>
        <fullName evidence="2">VOC family protein</fullName>
    </submittedName>
</protein>
<evidence type="ECO:0000313" key="3">
    <source>
        <dbReference type="Proteomes" id="UP001595891"/>
    </source>
</evidence>
<dbReference type="PROSITE" id="PS51819">
    <property type="entry name" value="VOC"/>
    <property type="match status" value="1"/>
</dbReference>
<organism evidence="2 3">
    <name type="scientific">Sphaerisporangium corydalis</name>
    <dbReference type="NCBI Taxonomy" id="1441875"/>
    <lineage>
        <taxon>Bacteria</taxon>
        <taxon>Bacillati</taxon>
        <taxon>Actinomycetota</taxon>
        <taxon>Actinomycetes</taxon>
        <taxon>Streptosporangiales</taxon>
        <taxon>Streptosporangiaceae</taxon>
        <taxon>Sphaerisporangium</taxon>
    </lineage>
</organism>
<reference evidence="3" key="1">
    <citation type="journal article" date="2019" name="Int. J. Syst. Evol. Microbiol.">
        <title>The Global Catalogue of Microorganisms (GCM) 10K type strain sequencing project: providing services to taxonomists for standard genome sequencing and annotation.</title>
        <authorList>
            <consortium name="The Broad Institute Genomics Platform"/>
            <consortium name="The Broad Institute Genome Sequencing Center for Infectious Disease"/>
            <person name="Wu L."/>
            <person name="Ma J."/>
        </authorList>
    </citation>
    <scope>NUCLEOTIDE SEQUENCE [LARGE SCALE GENOMIC DNA]</scope>
    <source>
        <strain evidence="3">CCUG 49560</strain>
    </source>
</reference>
<keyword evidence="3" id="KW-1185">Reference proteome</keyword>
<dbReference type="Proteomes" id="UP001595891">
    <property type="component" value="Unassembled WGS sequence"/>
</dbReference>
<evidence type="ECO:0000259" key="1">
    <source>
        <dbReference type="PROSITE" id="PS51819"/>
    </source>
</evidence>
<dbReference type="Pfam" id="PF00903">
    <property type="entry name" value="Glyoxalase"/>
    <property type="match status" value="1"/>
</dbReference>
<dbReference type="RefSeq" id="WP_262840601.1">
    <property type="nucleotide sequence ID" value="NZ_JANZYP010000001.1"/>
</dbReference>
<name>A0ABV9EEN1_9ACTN</name>
<dbReference type="InterPro" id="IPR037523">
    <property type="entry name" value="VOC_core"/>
</dbReference>
<dbReference type="SUPFAM" id="SSF54593">
    <property type="entry name" value="Glyoxalase/Bleomycin resistance protein/Dihydroxybiphenyl dioxygenase"/>
    <property type="match status" value="1"/>
</dbReference>
<gene>
    <name evidence="2" type="ORF">ACFO8L_16180</name>
</gene>
<accession>A0ABV9EEN1</accession>
<dbReference type="Gene3D" id="3.10.180.10">
    <property type="entry name" value="2,3-Dihydroxybiphenyl 1,2-Dioxygenase, domain 1"/>
    <property type="match status" value="1"/>
</dbReference>